<gene>
    <name evidence="2" type="ORF">VMCG_01253</name>
</gene>
<evidence type="ECO:0000256" key="1">
    <source>
        <dbReference type="SAM" id="Phobius"/>
    </source>
</evidence>
<evidence type="ECO:0000313" key="3">
    <source>
        <dbReference type="Proteomes" id="UP000283895"/>
    </source>
</evidence>
<evidence type="ECO:0000313" key="2">
    <source>
        <dbReference type="EMBL" id="ROW11355.1"/>
    </source>
</evidence>
<sequence>MVDVYTRLGPCWQGSAQQLKFNYSILRSKLLLMLLFCRFMGPSVVRDETFSHPSIDQKPVGFWWFAACCRTIVASTCLLLKRKCAEQKMYQHVTPYTFSVKDAALR</sequence>
<feature type="transmembrane region" description="Helical" evidence="1">
    <location>
        <begin position="61"/>
        <end position="80"/>
    </location>
</feature>
<dbReference type="Proteomes" id="UP000283895">
    <property type="component" value="Unassembled WGS sequence"/>
</dbReference>
<name>A0A423X5Z7_9PEZI</name>
<dbReference type="AlphaFoldDB" id="A0A423X5Z7"/>
<keyword evidence="1" id="KW-1133">Transmembrane helix</keyword>
<reference evidence="2 3" key="1">
    <citation type="submission" date="2015-09" db="EMBL/GenBank/DDBJ databases">
        <title>Host preference determinants of Valsa canker pathogens revealed by comparative genomics.</title>
        <authorList>
            <person name="Yin Z."/>
            <person name="Huang L."/>
        </authorList>
    </citation>
    <scope>NUCLEOTIDE SEQUENCE [LARGE SCALE GENOMIC DNA]</scope>
    <source>
        <strain evidence="2 3">03-1</strain>
    </source>
</reference>
<comment type="caution">
    <text evidence="2">The sequence shown here is derived from an EMBL/GenBank/DDBJ whole genome shotgun (WGS) entry which is preliminary data.</text>
</comment>
<keyword evidence="1" id="KW-0812">Transmembrane</keyword>
<feature type="transmembrane region" description="Helical" evidence="1">
    <location>
        <begin position="21"/>
        <end position="41"/>
    </location>
</feature>
<keyword evidence="3" id="KW-1185">Reference proteome</keyword>
<dbReference type="EMBL" id="LKEA01000002">
    <property type="protein sequence ID" value="ROW11355.1"/>
    <property type="molecule type" value="Genomic_DNA"/>
</dbReference>
<accession>A0A423X5Z7</accession>
<keyword evidence="1" id="KW-0472">Membrane</keyword>
<organism evidence="2 3">
    <name type="scientific">Cytospora schulzeri</name>
    <dbReference type="NCBI Taxonomy" id="448051"/>
    <lineage>
        <taxon>Eukaryota</taxon>
        <taxon>Fungi</taxon>
        <taxon>Dikarya</taxon>
        <taxon>Ascomycota</taxon>
        <taxon>Pezizomycotina</taxon>
        <taxon>Sordariomycetes</taxon>
        <taxon>Sordariomycetidae</taxon>
        <taxon>Diaporthales</taxon>
        <taxon>Cytosporaceae</taxon>
        <taxon>Cytospora</taxon>
    </lineage>
</organism>
<protein>
    <submittedName>
        <fullName evidence="2">Uncharacterized protein</fullName>
    </submittedName>
</protein>
<proteinExistence type="predicted"/>